<dbReference type="GO" id="GO:0030694">
    <property type="term" value="C:bacterial-type flagellum basal body, rod"/>
    <property type="evidence" value="ECO:0007669"/>
    <property type="project" value="UniProtKB-UniRule"/>
</dbReference>
<sequence>MTKSNIEGGAAGIAASGLKAQQARMRVLAENIANAASTARTPEGEPYRRQVPVFRVAMVGEERGVEMAGVKPDPSAFPKRYDPGHPAANAAGYVQLPNVNSLAEALDFKQAMRSYEANLNIMESQDAMDKATLSILNKR</sequence>
<dbReference type="Pfam" id="PF00460">
    <property type="entry name" value="Flg_bb_rod"/>
    <property type="match status" value="1"/>
</dbReference>
<keyword evidence="10" id="KW-0966">Cell projection</keyword>
<name>A0A2N5CQ52_9CAUL</name>
<evidence type="ECO:0000313" key="12">
    <source>
        <dbReference type="Proteomes" id="UP000281192"/>
    </source>
</evidence>
<feature type="domain" description="Flagellar basal body rod protein N-terminal" evidence="7">
    <location>
        <begin position="13"/>
        <end position="35"/>
    </location>
</feature>
<dbReference type="Proteomes" id="UP000234483">
    <property type="component" value="Unassembled WGS sequence"/>
</dbReference>
<keyword evidence="10" id="KW-0969">Cilium</keyword>
<evidence type="ECO:0000256" key="2">
    <source>
        <dbReference type="ARBA" id="ARBA00009677"/>
    </source>
</evidence>
<evidence type="ECO:0000256" key="3">
    <source>
        <dbReference type="ARBA" id="ARBA00017941"/>
    </source>
</evidence>
<accession>A0A2N5CQ52</accession>
<dbReference type="EMBL" id="PJRQ01000039">
    <property type="protein sequence ID" value="PLR09941.1"/>
    <property type="molecule type" value="Genomic_DNA"/>
</dbReference>
<dbReference type="PANTHER" id="PTHR30435">
    <property type="entry name" value="FLAGELLAR PROTEIN"/>
    <property type="match status" value="1"/>
</dbReference>
<dbReference type="InterPro" id="IPR001444">
    <property type="entry name" value="Flag_bb_rod_N"/>
</dbReference>
<evidence type="ECO:0000256" key="4">
    <source>
        <dbReference type="ARBA" id="ARBA00023143"/>
    </source>
</evidence>
<dbReference type="PROSITE" id="PS00588">
    <property type="entry name" value="FLAGELLA_BB_ROD"/>
    <property type="match status" value="1"/>
</dbReference>
<dbReference type="OrthoDB" id="9813951at2"/>
<proteinExistence type="inferred from homology"/>
<dbReference type="EMBL" id="CP026100">
    <property type="protein sequence ID" value="AYV46221.1"/>
    <property type="molecule type" value="Genomic_DNA"/>
</dbReference>
<evidence type="ECO:0000313" key="9">
    <source>
        <dbReference type="EMBL" id="AYV46221.1"/>
    </source>
</evidence>
<evidence type="ECO:0000313" key="11">
    <source>
        <dbReference type="Proteomes" id="UP000234483"/>
    </source>
</evidence>
<feature type="domain" description="Flagellar basal-body/hook protein C-terminal" evidence="8">
    <location>
        <begin position="91"/>
        <end position="134"/>
    </location>
</feature>
<dbReference type="Proteomes" id="UP000281192">
    <property type="component" value="Chromosome"/>
</dbReference>
<dbReference type="InterPro" id="IPR019776">
    <property type="entry name" value="Flagellar_basal_body_rod_CS"/>
</dbReference>
<reference evidence="10 11" key="1">
    <citation type="submission" date="2017-12" db="EMBL/GenBank/DDBJ databases">
        <title>The genome sequence of Caulobacter flavus CGMCC1 15093.</title>
        <authorList>
            <person name="Gao J."/>
            <person name="Mao X."/>
            <person name="Sun J."/>
        </authorList>
    </citation>
    <scope>NUCLEOTIDE SEQUENCE [LARGE SCALE GENOMIC DNA]</scope>
    <source>
        <strain evidence="10 11">CGMCC1 15093</strain>
    </source>
</reference>
<protein>
    <recommendedName>
        <fullName evidence="3 6">Flagellar basal-body rod protein FlgC</fullName>
    </recommendedName>
</protein>
<comment type="similarity">
    <text evidence="2">Belongs to the flagella basal body rod proteins family.</text>
</comment>
<dbReference type="PANTHER" id="PTHR30435:SF2">
    <property type="entry name" value="FLAGELLAR BASAL-BODY ROD PROTEIN FLGC"/>
    <property type="match status" value="1"/>
</dbReference>
<dbReference type="RefSeq" id="WP_101714328.1">
    <property type="nucleotide sequence ID" value="NZ_CP026100.1"/>
</dbReference>
<dbReference type="Pfam" id="PF06429">
    <property type="entry name" value="Flg_bbr_C"/>
    <property type="match status" value="1"/>
</dbReference>
<evidence type="ECO:0000313" key="10">
    <source>
        <dbReference type="EMBL" id="PLR09941.1"/>
    </source>
</evidence>
<evidence type="ECO:0000256" key="5">
    <source>
        <dbReference type="ARBA" id="ARBA00025933"/>
    </source>
</evidence>
<dbReference type="InterPro" id="IPR010930">
    <property type="entry name" value="Flg_bb/hook_C_dom"/>
</dbReference>
<evidence type="ECO:0000256" key="1">
    <source>
        <dbReference type="ARBA" id="ARBA00004117"/>
    </source>
</evidence>
<comment type="subunit">
    <text evidence="5 6">The basal body constitutes a major portion of the flagellar organelle and consists of four rings (L,P,S, and M) mounted on a central rod. The rod consists of about 26 subunits of FlgG in the distal portion, and FlgB, FlgC and FlgF are thought to build up the proximal portion of the rod with about 6 subunits each.</text>
</comment>
<evidence type="ECO:0000259" key="7">
    <source>
        <dbReference type="Pfam" id="PF00460"/>
    </source>
</evidence>
<dbReference type="InterPro" id="IPR006299">
    <property type="entry name" value="FlgC"/>
</dbReference>
<dbReference type="GO" id="GO:0071978">
    <property type="term" value="P:bacterial-type flagellum-dependent swarming motility"/>
    <property type="evidence" value="ECO:0007669"/>
    <property type="project" value="TreeGrafter"/>
</dbReference>
<gene>
    <name evidence="10" type="primary">flgC</name>
    <name evidence="9" type="ORF">C1707_08105</name>
    <name evidence="10" type="ORF">CFHF_17770</name>
</gene>
<keyword evidence="10" id="KW-0282">Flagellum</keyword>
<organism evidence="10 11">
    <name type="scientific">Caulobacter flavus</name>
    <dbReference type="NCBI Taxonomy" id="1679497"/>
    <lineage>
        <taxon>Bacteria</taxon>
        <taxon>Pseudomonadati</taxon>
        <taxon>Pseudomonadota</taxon>
        <taxon>Alphaproteobacteria</taxon>
        <taxon>Caulobacterales</taxon>
        <taxon>Caulobacteraceae</taxon>
        <taxon>Caulobacter</taxon>
    </lineage>
</organism>
<reference evidence="9 12" key="2">
    <citation type="submission" date="2018-01" db="EMBL/GenBank/DDBJ databases">
        <title>Complete genome sequence of Caulobacter flavus RHGG3.</title>
        <authorList>
            <person name="Yang E."/>
        </authorList>
    </citation>
    <scope>NUCLEOTIDE SEQUENCE [LARGE SCALE GENOMIC DNA]</scope>
    <source>
        <strain evidence="9 12">RHGG3</strain>
    </source>
</reference>
<keyword evidence="12" id="KW-1185">Reference proteome</keyword>
<keyword evidence="4 6" id="KW-0975">Bacterial flagellum</keyword>
<dbReference type="AlphaFoldDB" id="A0A2N5CQ52"/>
<comment type="subcellular location">
    <subcellularLocation>
        <location evidence="1 6">Bacterial flagellum basal body</location>
    </subcellularLocation>
</comment>
<dbReference type="KEGG" id="cfh:C1707_08105"/>
<dbReference type="NCBIfam" id="TIGR01395">
    <property type="entry name" value="FlgC"/>
    <property type="match status" value="1"/>
</dbReference>
<evidence type="ECO:0000256" key="6">
    <source>
        <dbReference type="RuleBase" id="RU362062"/>
    </source>
</evidence>
<evidence type="ECO:0000259" key="8">
    <source>
        <dbReference type="Pfam" id="PF06429"/>
    </source>
</evidence>